<gene>
    <name evidence="2" type="ORF">TNCV_4904641</name>
</gene>
<keyword evidence="3" id="KW-1185">Reference proteome</keyword>
<name>A0A8X6V3E9_TRICX</name>
<keyword evidence="1" id="KW-0472">Membrane</keyword>
<evidence type="ECO:0000313" key="2">
    <source>
        <dbReference type="EMBL" id="GFX97813.1"/>
    </source>
</evidence>
<dbReference type="Proteomes" id="UP000887159">
    <property type="component" value="Unassembled WGS sequence"/>
</dbReference>
<dbReference type="AlphaFoldDB" id="A0A8X6V3E9"/>
<protein>
    <submittedName>
        <fullName evidence="2">Uncharacterized protein</fullName>
    </submittedName>
</protein>
<evidence type="ECO:0000313" key="3">
    <source>
        <dbReference type="Proteomes" id="UP000887159"/>
    </source>
</evidence>
<proteinExistence type="predicted"/>
<evidence type="ECO:0000256" key="1">
    <source>
        <dbReference type="SAM" id="Phobius"/>
    </source>
</evidence>
<dbReference type="EMBL" id="BMAU01021201">
    <property type="protein sequence ID" value="GFX97813.1"/>
    <property type="molecule type" value="Genomic_DNA"/>
</dbReference>
<organism evidence="2 3">
    <name type="scientific">Trichonephila clavipes</name>
    <name type="common">Golden silk orbweaver</name>
    <name type="synonym">Nephila clavipes</name>
    <dbReference type="NCBI Taxonomy" id="2585209"/>
    <lineage>
        <taxon>Eukaryota</taxon>
        <taxon>Metazoa</taxon>
        <taxon>Ecdysozoa</taxon>
        <taxon>Arthropoda</taxon>
        <taxon>Chelicerata</taxon>
        <taxon>Arachnida</taxon>
        <taxon>Araneae</taxon>
        <taxon>Araneomorphae</taxon>
        <taxon>Entelegynae</taxon>
        <taxon>Araneoidea</taxon>
        <taxon>Nephilidae</taxon>
        <taxon>Trichonephila</taxon>
    </lineage>
</organism>
<comment type="caution">
    <text evidence="2">The sequence shown here is derived from an EMBL/GenBank/DDBJ whole genome shotgun (WGS) entry which is preliminary data.</text>
</comment>
<sequence>MQKIRVYSYYNIFHHQSSTRSYAKAYTSNIHDQSTHLINATWKRSFHEARLISEIIFLPVSCLITTVLMAAWRSSKITTLEKQSLFFLRFFIGTGALGANRYPGVCPLTNAIPGADGTVPESTVDPYQESLRFDSIDWYELRLRAANESKLANMVTNIAKTIAKVAKLATNPSPKMMPTWFCCQNFAKLPLNRRYSLRDGIACE</sequence>
<feature type="transmembrane region" description="Helical" evidence="1">
    <location>
        <begin position="51"/>
        <end position="72"/>
    </location>
</feature>
<reference evidence="2" key="1">
    <citation type="submission" date="2020-08" db="EMBL/GenBank/DDBJ databases">
        <title>Multicomponent nature underlies the extraordinary mechanical properties of spider dragline silk.</title>
        <authorList>
            <person name="Kono N."/>
            <person name="Nakamura H."/>
            <person name="Mori M."/>
            <person name="Yoshida Y."/>
            <person name="Ohtoshi R."/>
            <person name="Malay A.D."/>
            <person name="Moran D.A.P."/>
            <person name="Tomita M."/>
            <person name="Numata K."/>
            <person name="Arakawa K."/>
        </authorList>
    </citation>
    <scope>NUCLEOTIDE SEQUENCE</scope>
</reference>
<keyword evidence="1" id="KW-1133">Transmembrane helix</keyword>
<keyword evidence="1" id="KW-0812">Transmembrane</keyword>
<accession>A0A8X6V3E9</accession>